<feature type="chain" id="PRO_5039717931" description="PepSY domain-containing protein" evidence="1">
    <location>
        <begin position="25"/>
        <end position="203"/>
    </location>
</feature>
<keyword evidence="1" id="KW-0732">Signal</keyword>
<proteinExistence type="predicted"/>
<evidence type="ECO:0000259" key="2">
    <source>
        <dbReference type="Pfam" id="PF03413"/>
    </source>
</evidence>
<feature type="domain" description="PepSY" evidence="2">
    <location>
        <begin position="141"/>
        <end position="199"/>
    </location>
</feature>
<keyword evidence="4" id="KW-1185">Reference proteome</keyword>
<dbReference type="PROSITE" id="PS51257">
    <property type="entry name" value="PROKAR_LIPOPROTEIN"/>
    <property type="match status" value="1"/>
</dbReference>
<name>A0A540V1G1_9BACL</name>
<dbReference type="AlphaFoldDB" id="A0A540V1G1"/>
<comment type="caution">
    <text evidence="3">The sequence shown here is derived from an EMBL/GenBank/DDBJ whole genome shotgun (WGS) entry which is preliminary data.</text>
</comment>
<evidence type="ECO:0000256" key="1">
    <source>
        <dbReference type="SAM" id="SignalP"/>
    </source>
</evidence>
<dbReference type="Proteomes" id="UP000315753">
    <property type="component" value="Unassembled WGS sequence"/>
</dbReference>
<organism evidence="3 4">
    <name type="scientific">Ureibacillus terrenus</name>
    <dbReference type="NCBI Taxonomy" id="118246"/>
    <lineage>
        <taxon>Bacteria</taxon>
        <taxon>Bacillati</taxon>
        <taxon>Bacillota</taxon>
        <taxon>Bacilli</taxon>
        <taxon>Bacillales</taxon>
        <taxon>Caryophanaceae</taxon>
        <taxon>Ureibacillus</taxon>
    </lineage>
</organism>
<gene>
    <name evidence="3" type="ORF">FKZ59_09760</name>
</gene>
<evidence type="ECO:0000313" key="3">
    <source>
        <dbReference type="EMBL" id="TQE90547.1"/>
    </source>
</evidence>
<evidence type="ECO:0000313" key="4">
    <source>
        <dbReference type="Proteomes" id="UP000315753"/>
    </source>
</evidence>
<protein>
    <recommendedName>
        <fullName evidence="2">PepSY domain-containing protein</fullName>
    </recommendedName>
</protein>
<sequence length="203" mass="22620">MFMFKKIAVLGCTLLLLAACNSNQEGIGNGANNTNIPNNNYQTNPIQNPTQGSISVDFDVVNPKVTFSEALKIFNDIYPNANIESVDLETGYGRLYYDIEGFDQSKEYELKIDPMTKEIDKKEFERTKGTDEILDLSNVMDPSEAIAIASQVRDVQGLSPIGWSLDAEYGMQIYKVEFRTKAAEIDVKIDAKTGEILKVDVDD</sequence>
<dbReference type="EMBL" id="VIGD01000011">
    <property type="protein sequence ID" value="TQE90547.1"/>
    <property type="molecule type" value="Genomic_DNA"/>
</dbReference>
<feature type="signal peptide" evidence="1">
    <location>
        <begin position="1"/>
        <end position="24"/>
    </location>
</feature>
<dbReference type="Pfam" id="PF03413">
    <property type="entry name" value="PepSY"/>
    <property type="match status" value="2"/>
</dbReference>
<feature type="domain" description="PepSY" evidence="2">
    <location>
        <begin position="64"/>
        <end position="119"/>
    </location>
</feature>
<dbReference type="OrthoDB" id="5361545at2"/>
<accession>A0A540V1G1</accession>
<dbReference type="InterPro" id="IPR025711">
    <property type="entry name" value="PepSY"/>
</dbReference>
<dbReference type="Gene3D" id="3.10.450.40">
    <property type="match status" value="2"/>
</dbReference>
<reference evidence="3 4" key="1">
    <citation type="submission" date="2019-06" db="EMBL/GenBank/DDBJ databases">
        <title>Genome sequence of Ureibacillus terrenus.</title>
        <authorList>
            <person name="Maclea K.S."/>
            <person name="Simoes M."/>
        </authorList>
    </citation>
    <scope>NUCLEOTIDE SEQUENCE [LARGE SCALE GENOMIC DNA]</scope>
    <source>
        <strain evidence="3 4">ATCC BAA-384</strain>
    </source>
</reference>